<dbReference type="SMART" id="SM00065">
    <property type="entry name" value="GAF"/>
    <property type="match status" value="1"/>
</dbReference>
<organism evidence="4 5">
    <name type="scientific">Streptomyces malaysiensis</name>
    <dbReference type="NCBI Taxonomy" id="92644"/>
    <lineage>
        <taxon>Bacteria</taxon>
        <taxon>Bacillati</taxon>
        <taxon>Actinomycetota</taxon>
        <taxon>Actinomycetes</taxon>
        <taxon>Kitasatosporales</taxon>
        <taxon>Streptomycetaceae</taxon>
        <taxon>Streptomyces</taxon>
        <taxon>Streptomyces violaceusniger group</taxon>
    </lineage>
</organism>
<evidence type="ECO:0000259" key="3">
    <source>
        <dbReference type="PROSITE" id="PS50112"/>
    </source>
</evidence>
<dbReference type="Gene3D" id="3.30.450.40">
    <property type="match status" value="1"/>
</dbReference>
<dbReference type="SUPFAM" id="SSF55874">
    <property type="entry name" value="ATPase domain of HSP90 chaperone/DNA topoisomerase II/histidine kinase"/>
    <property type="match status" value="1"/>
</dbReference>
<evidence type="ECO:0000256" key="2">
    <source>
        <dbReference type="SAM" id="MobiDB-lite"/>
    </source>
</evidence>
<dbReference type="AlphaFoldDB" id="A0A2J7YY42"/>
<dbReference type="Proteomes" id="UP000236520">
    <property type="component" value="Unassembled WGS sequence"/>
</dbReference>
<dbReference type="InterPro" id="IPR013656">
    <property type="entry name" value="PAS_4"/>
</dbReference>
<dbReference type="FunFam" id="3.30.565.10:FF:000028">
    <property type="entry name" value="PAS sensor protein"/>
    <property type="match status" value="1"/>
</dbReference>
<feature type="compositionally biased region" description="Basic and acidic residues" evidence="2">
    <location>
        <begin position="1"/>
        <end position="15"/>
    </location>
</feature>
<dbReference type="InterPro" id="IPR000014">
    <property type="entry name" value="PAS"/>
</dbReference>
<name>A0A2J7YY42_STRMQ</name>
<feature type="region of interest" description="Disordered" evidence="2">
    <location>
        <begin position="1"/>
        <end position="30"/>
    </location>
</feature>
<dbReference type="InterPro" id="IPR035965">
    <property type="entry name" value="PAS-like_dom_sf"/>
</dbReference>
<comment type="caution">
    <text evidence="4">The sequence shown here is derived from an EMBL/GenBank/DDBJ whole genome shotgun (WGS) entry which is preliminary data.</text>
</comment>
<dbReference type="PROSITE" id="PS50112">
    <property type="entry name" value="PAS"/>
    <property type="match status" value="1"/>
</dbReference>
<keyword evidence="1" id="KW-0378">Hydrolase</keyword>
<feature type="domain" description="PAS" evidence="3">
    <location>
        <begin position="25"/>
        <end position="61"/>
    </location>
</feature>
<dbReference type="Pfam" id="PF08448">
    <property type="entry name" value="PAS_4"/>
    <property type="match status" value="1"/>
</dbReference>
<dbReference type="SMART" id="SM00331">
    <property type="entry name" value="PP2C_SIG"/>
    <property type="match status" value="1"/>
</dbReference>
<dbReference type="Pfam" id="PF13581">
    <property type="entry name" value="HATPase_c_2"/>
    <property type="match status" value="1"/>
</dbReference>
<evidence type="ECO:0000256" key="1">
    <source>
        <dbReference type="ARBA" id="ARBA00022801"/>
    </source>
</evidence>
<dbReference type="Pfam" id="PF01590">
    <property type="entry name" value="GAF"/>
    <property type="match status" value="1"/>
</dbReference>
<evidence type="ECO:0000313" key="4">
    <source>
        <dbReference type="EMBL" id="PNG92942.1"/>
    </source>
</evidence>
<proteinExistence type="predicted"/>
<dbReference type="EMBL" id="LJIW01000002">
    <property type="protein sequence ID" value="PNG92942.1"/>
    <property type="molecule type" value="Genomic_DNA"/>
</dbReference>
<dbReference type="InterPro" id="IPR029016">
    <property type="entry name" value="GAF-like_dom_sf"/>
</dbReference>
<protein>
    <recommendedName>
        <fullName evidence="3">PAS domain-containing protein</fullName>
    </recommendedName>
</protein>
<dbReference type="InterPro" id="IPR036457">
    <property type="entry name" value="PPM-type-like_dom_sf"/>
</dbReference>
<dbReference type="SUPFAM" id="SSF81606">
    <property type="entry name" value="PP2C-like"/>
    <property type="match status" value="1"/>
</dbReference>
<dbReference type="NCBIfam" id="TIGR00229">
    <property type="entry name" value="sensory_box"/>
    <property type="match status" value="2"/>
</dbReference>
<dbReference type="InterPro" id="IPR001932">
    <property type="entry name" value="PPM-type_phosphatase-like_dom"/>
</dbReference>
<dbReference type="Gene3D" id="3.30.450.20">
    <property type="entry name" value="PAS domain"/>
    <property type="match status" value="2"/>
</dbReference>
<dbReference type="CDD" id="cd16936">
    <property type="entry name" value="HATPase_RsbW-like"/>
    <property type="match status" value="1"/>
</dbReference>
<dbReference type="FunFam" id="3.60.40.10:FF:000031">
    <property type="entry name" value="PAS sensor protein"/>
    <property type="match status" value="1"/>
</dbReference>
<dbReference type="InterPro" id="IPR003594">
    <property type="entry name" value="HATPase_dom"/>
</dbReference>
<dbReference type="PANTHER" id="PTHR43156:SF2">
    <property type="entry name" value="STAGE II SPORULATION PROTEIN E"/>
    <property type="match status" value="1"/>
</dbReference>
<dbReference type="SUPFAM" id="SSF55781">
    <property type="entry name" value="GAF domain-like"/>
    <property type="match status" value="1"/>
</dbReference>
<dbReference type="InterPro" id="IPR052016">
    <property type="entry name" value="Bact_Sigma-Reg"/>
</dbReference>
<dbReference type="PANTHER" id="PTHR43156">
    <property type="entry name" value="STAGE II SPORULATION PROTEIN E-RELATED"/>
    <property type="match status" value="1"/>
</dbReference>
<gene>
    <name evidence="4" type="ORF">SMF913_28407</name>
</gene>
<accession>A0A2J7YY42</accession>
<dbReference type="GO" id="GO:0016791">
    <property type="term" value="F:phosphatase activity"/>
    <property type="evidence" value="ECO:0007669"/>
    <property type="project" value="TreeGrafter"/>
</dbReference>
<dbReference type="Pfam" id="PF13426">
    <property type="entry name" value="PAS_9"/>
    <property type="match status" value="1"/>
</dbReference>
<dbReference type="FunFam" id="3.30.450.40:FF:000035">
    <property type="entry name" value="PAS sensor protein"/>
    <property type="match status" value="1"/>
</dbReference>
<dbReference type="Pfam" id="PF07228">
    <property type="entry name" value="SpoIIE"/>
    <property type="match status" value="1"/>
</dbReference>
<dbReference type="Gene3D" id="3.60.40.10">
    <property type="entry name" value="PPM-type phosphatase domain"/>
    <property type="match status" value="1"/>
</dbReference>
<evidence type="ECO:0000313" key="5">
    <source>
        <dbReference type="Proteomes" id="UP000236520"/>
    </source>
</evidence>
<dbReference type="SMART" id="SM00091">
    <property type="entry name" value="PAS"/>
    <property type="match status" value="2"/>
</dbReference>
<keyword evidence="5" id="KW-1185">Reference proteome</keyword>
<sequence>MKGHDGGSARERGGFDEVDTARATVGEDGTLTSWNEGARRLLGYRPAEVVGRPAAELLADPGRTWAAEAHHARTRLTRWHGTVPLRHRDGHEVPVPLLAHRRRPEGDWLLVSAVPRAERPPDSWNDALMRWAYTQSPCPMAIYDTDLRLRTVNAQMADVIGLPEAEIRGLRLSEVGGRLRSERLEAVMHQVLTTGEPREVETYPRTGGEGEEHAWSARFAPLTASDGQVYAVCMAAHDITDQYLARQRLLLLSTAGDRIGSTLDIDRTAQELADVCVPRLGDYVSIDLLDRLTRDEELPSGPLSGPVVLRRAAQQSVFGGCPESVVPLGRVDSYPEISPMVECLVAERPLIYAATDPAIVKWGALKPARARTIRRFGVHSIMSVPIRARGTTLGVAVFARHHTPEPFTHDDVVLAEEITTRAAVCVDNARRFTRERDTALALQRSLLPRTLPQPPAVEVASRYLPAGPYAGAGGDWFDVIPLSGARVALVVGDVVGHGIQASATMGRLRTAVRTLADVDLPPDELLTHLDDLVIHLAAETGAEEATGDVGATCLYAVYDPVSHHCSLAAAGHPAPALARPDGDVEFLPVPTGPPLGVGGLPFETMETELPEDAVLALYTNGLMGEWDRDVDEGRLLLAGALAHPGRSLDRTCDSVLRTLLPGEGALDDVALLLARTRTLGAAHVATWDVPADPAWVARSRRNVTERLTEWGLAEAVFTTELVVSELITNAIRHAVPPIQLRLIHDHSLICEVSDSSSTAPHMRRARTFDEGGRGLLLVARLSQRWGSRQTAEGKTIWSEQTLPVGLPAGLSAGLPDLG</sequence>
<dbReference type="CDD" id="cd00130">
    <property type="entry name" value="PAS"/>
    <property type="match status" value="1"/>
</dbReference>
<dbReference type="Gene3D" id="3.30.565.10">
    <property type="entry name" value="Histidine kinase-like ATPase, C-terminal domain"/>
    <property type="match status" value="1"/>
</dbReference>
<dbReference type="InterPro" id="IPR036890">
    <property type="entry name" value="HATPase_C_sf"/>
</dbReference>
<dbReference type="InterPro" id="IPR003018">
    <property type="entry name" value="GAF"/>
</dbReference>
<dbReference type="RefSeq" id="WP_102937302.1">
    <property type="nucleotide sequence ID" value="NZ_LJIW01000002.1"/>
</dbReference>
<reference evidence="4 5" key="1">
    <citation type="submission" date="2015-09" db="EMBL/GenBank/DDBJ databases">
        <title>Genome sequence, genome mining and natural product profiling of a biocontrol bacterium Streptomyces malaysiensis F913.</title>
        <authorList>
            <person name="Xu Y."/>
            <person name="Wei J."/>
            <person name="Xie J."/>
            <person name="Li T."/>
            <person name="Zhou Z."/>
        </authorList>
    </citation>
    <scope>NUCLEOTIDE SEQUENCE [LARGE SCALE GENOMIC DNA]</scope>
    <source>
        <strain evidence="4 5">F913</strain>
    </source>
</reference>
<dbReference type="SUPFAM" id="SSF55785">
    <property type="entry name" value="PYP-like sensor domain (PAS domain)"/>
    <property type="match status" value="2"/>
</dbReference>